<dbReference type="Proteomes" id="UP001596282">
    <property type="component" value="Unassembled WGS sequence"/>
</dbReference>
<proteinExistence type="predicted"/>
<dbReference type="PROSITE" id="PS51257">
    <property type="entry name" value="PROKAR_LIPOPROTEIN"/>
    <property type="match status" value="1"/>
</dbReference>
<evidence type="ECO:0000256" key="1">
    <source>
        <dbReference type="SAM" id="SignalP"/>
    </source>
</evidence>
<feature type="chain" id="PRO_5047107846" description="Lipoprotein" evidence="1">
    <location>
        <begin position="26"/>
        <end position="168"/>
    </location>
</feature>
<evidence type="ECO:0000313" key="3">
    <source>
        <dbReference type="Proteomes" id="UP001596282"/>
    </source>
</evidence>
<accession>A0ABW1S1H2</accession>
<keyword evidence="3" id="KW-1185">Reference proteome</keyword>
<gene>
    <name evidence="2" type="ORF">ACFP5Y_10300</name>
</gene>
<comment type="caution">
    <text evidence="2">The sequence shown here is derived from an EMBL/GenBank/DDBJ whole genome shotgun (WGS) entry which is preliminary data.</text>
</comment>
<feature type="signal peptide" evidence="1">
    <location>
        <begin position="1"/>
        <end position="25"/>
    </location>
</feature>
<protein>
    <recommendedName>
        <fullName evidence="4">Lipoprotein</fullName>
    </recommendedName>
</protein>
<sequence length="168" mass="17952">MKKLRGMLGALALLTLGLAGCQAVANDSFKTTDTVQNVQSAAPGVTAVSKIRTTDYLGRWVNQAQGVAIYLDTNQNLALFQTNHATIKGHYTLKLGDNYQATLNQAKLGTAQLTLSNATTMTLKRGQTTFKLTKDTGWSPEHGEIPTDAKTALKASTLATPTPLKPAY</sequence>
<evidence type="ECO:0000313" key="2">
    <source>
        <dbReference type="EMBL" id="MFC6181613.1"/>
    </source>
</evidence>
<dbReference type="EMBL" id="JBHSSC010000040">
    <property type="protein sequence ID" value="MFC6181613.1"/>
    <property type="molecule type" value="Genomic_DNA"/>
</dbReference>
<organism evidence="2 3">
    <name type="scientific">Lactiplantibacillus daowaiensis</name>
    <dbReference type="NCBI Taxonomy" id="2559918"/>
    <lineage>
        <taxon>Bacteria</taxon>
        <taxon>Bacillati</taxon>
        <taxon>Bacillota</taxon>
        <taxon>Bacilli</taxon>
        <taxon>Lactobacillales</taxon>
        <taxon>Lactobacillaceae</taxon>
        <taxon>Lactiplantibacillus</taxon>
    </lineage>
</organism>
<name>A0ABW1S1H2_9LACO</name>
<dbReference type="RefSeq" id="WP_137628552.1">
    <property type="nucleotide sequence ID" value="NZ_BJDJ01000010.1"/>
</dbReference>
<keyword evidence="1" id="KW-0732">Signal</keyword>
<evidence type="ECO:0008006" key="4">
    <source>
        <dbReference type="Google" id="ProtNLM"/>
    </source>
</evidence>
<reference evidence="3" key="1">
    <citation type="journal article" date="2019" name="Int. J. Syst. Evol. Microbiol.">
        <title>The Global Catalogue of Microorganisms (GCM) 10K type strain sequencing project: providing services to taxonomists for standard genome sequencing and annotation.</title>
        <authorList>
            <consortium name="The Broad Institute Genomics Platform"/>
            <consortium name="The Broad Institute Genome Sequencing Center for Infectious Disease"/>
            <person name="Wu L."/>
            <person name="Ma J."/>
        </authorList>
    </citation>
    <scope>NUCLEOTIDE SEQUENCE [LARGE SCALE GENOMIC DNA]</scope>
    <source>
        <strain evidence="3">CCM 8933</strain>
    </source>
</reference>